<comment type="caution">
    <text evidence="2">The sequence shown here is derived from an EMBL/GenBank/DDBJ whole genome shotgun (WGS) entry which is preliminary data.</text>
</comment>
<reference evidence="2" key="1">
    <citation type="journal article" date="2023" name="Mol. Phylogenet. Evol.">
        <title>Genome-scale phylogeny and comparative genomics of the fungal order Sordariales.</title>
        <authorList>
            <person name="Hensen N."/>
            <person name="Bonometti L."/>
            <person name="Westerberg I."/>
            <person name="Brannstrom I.O."/>
            <person name="Guillou S."/>
            <person name="Cros-Aarteil S."/>
            <person name="Calhoun S."/>
            <person name="Haridas S."/>
            <person name="Kuo A."/>
            <person name="Mondo S."/>
            <person name="Pangilinan J."/>
            <person name="Riley R."/>
            <person name="LaButti K."/>
            <person name="Andreopoulos B."/>
            <person name="Lipzen A."/>
            <person name="Chen C."/>
            <person name="Yan M."/>
            <person name="Daum C."/>
            <person name="Ng V."/>
            <person name="Clum A."/>
            <person name="Steindorff A."/>
            <person name="Ohm R.A."/>
            <person name="Martin F."/>
            <person name="Silar P."/>
            <person name="Natvig D.O."/>
            <person name="Lalanne C."/>
            <person name="Gautier V."/>
            <person name="Ament-Velasquez S.L."/>
            <person name="Kruys A."/>
            <person name="Hutchinson M.I."/>
            <person name="Powell A.J."/>
            <person name="Barry K."/>
            <person name="Miller A.N."/>
            <person name="Grigoriev I.V."/>
            <person name="Debuchy R."/>
            <person name="Gladieux P."/>
            <person name="Hiltunen Thoren M."/>
            <person name="Johannesson H."/>
        </authorList>
    </citation>
    <scope>NUCLEOTIDE SEQUENCE</scope>
    <source>
        <strain evidence="2">CBS 955.72</strain>
    </source>
</reference>
<feature type="region of interest" description="Disordered" evidence="1">
    <location>
        <begin position="157"/>
        <end position="204"/>
    </location>
</feature>
<evidence type="ECO:0000256" key="1">
    <source>
        <dbReference type="SAM" id="MobiDB-lite"/>
    </source>
</evidence>
<feature type="region of interest" description="Disordered" evidence="1">
    <location>
        <begin position="1"/>
        <end position="59"/>
    </location>
</feature>
<feature type="compositionally biased region" description="Polar residues" evidence="1">
    <location>
        <begin position="97"/>
        <end position="111"/>
    </location>
</feature>
<dbReference type="Proteomes" id="UP001275084">
    <property type="component" value="Unassembled WGS sequence"/>
</dbReference>
<evidence type="ECO:0000313" key="3">
    <source>
        <dbReference type="Proteomes" id="UP001275084"/>
    </source>
</evidence>
<organism evidence="2 3">
    <name type="scientific">Lasiosphaeria hispida</name>
    <dbReference type="NCBI Taxonomy" id="260671"/>
    <lineage>
        <taxon>Eukaryota</taxon>
        <taxon>Fungi</taxon>
        <taxon>Dikarya</taxon>
        <taxon>Ascomycota</taxon>
        <taxon>Pezizomycotina</taxon>
        <taxon>Sordariomycetes</taxon>
        <taxon>Sordariomycetidae</taxon>
        <taxon>Sordariales</taxon>
        <taxon>Lasiosphaeriaceae</taxon>
        <taxon>Lasiosphaeria</taxon>
    </lineage>
</organism>
<name>A0AAJ0M7W8_9PEZI</name>
<dbReference type="EMBL" id="JAUIQD010000008">
    <property type="protein sequence ID" value="KAK3341168.1"/>
    <property type="molecule type" value="Genomic_DNA"/>
</dbReference>
<proteinExistence type="predicted"/>
<gene>
    <name evidence="2" type="ORF">B0T25DRAFT_332831</name>
</gene>
<protein>
    <submittedName>
        <fullName evidence="2">Uncharacterized protein</fullName>
    </submittedName>
</protein>
<accession>A0AAJ0M7W8</accession>
<sequence length="237" mass="26496">MHGWRESSEARHETRPTDGECTSPQSLDPEQPRRQQGGSFLWRGKGVDGRVGSARPTRHASLRRFAYVGSSPGEIERTALSQSRLLHESGSAREPTNRMSSVGKQLHGSYQSNARPDCPCLRILVPRCAVRATSPELELELETGNGALGILESLEEQSRGQALPPHAARPQQTQPQPCRSHPHQPPQHLAMGTRQQTPWTPEAPKQLCCSDRREYISAQLHTRLWLEDDTSFPHNKK</sequence>
<dbReference type="AlphaFoldDB" id="A0AAJ0M7W8"/>
<feature type="compositionally biased region" description="Basic and acidic residues" evidence="1">
    <location>
        <begin position="1"/>
        <end position="18"/>
    </location>
</feature>
<keyword evidence="3" id="KW-1185">Reference proteome</keyword>
<feature type="region of interest" description="Disordered" evidence="1">
    <location>
        <begin position="80"/>
        <end position="111"/>
    </location>
</feature>
<reference evidence="2" key="2">
    <citation type="submission" date="2023-06" db="EMBL/GenBank/DDBJ databases">
        <authorList>
            <consortium name="Lawrence Berkeley National Laboratory"/>
            <person name="Haridas S."/>
            <person name="Hensen N."/>
            <person name="Bonometti L."/>
            <person name="Westerberg I."/>
            <person name="Brannstrom I.O."/>
            <person name="Guillou S."/>
            <person name="Cros-Aarteil S."/>
            <person name="Calhoun S."/>
            <person name="Kuo A."/>
            <person name="Mondo S."/>
            <person name="Pangilinan J."/>
            <person name="Riley R."/>
            <person name="Labutti K."/>
            <person name="Andreopoulos B."/>
            <person name="Lipzen A."/>
            <person name="Chen C."/>
            <person name="Yanf M."/>
            <person name="Daum C."/>
            <person name="Ng V."/>
            <person name="Clum A."/>
            <person name="Steindorff A."/>
            <person name="Ohm R."/>
            <person name="Martin F."/>
            <person name="Silar P."/>
            <person name="Natvig D."/>
            <person name="Lalanne C."/>
            <person name="Gautier V."/>
            <person name="Ament-Velasquez S.L."/>
            <person name="Kruys A."/>
            <person name="Hutchinson M.I."/>
            <person name="Powell A.J."/>
            <person name="Barry K."/>
            <person name="Miller A.N."/>
            <person name="Grigoriev I.V."/>
            <person name="Debuchy R."/>
            <person name="Gladieux P."/>
            <person name="Thoren M.H."/>
            <person name="Johannesson H."/>
        </authorList>
    </citation>
    <scope>NUCLEOTIDE SEQUENCE</scope>
    <source>
        <strain evidence="2">CBS 955.72</strain>
    </source>
</reference>
<feature type="compositionally biased region" description="Polar residues" evidence="1">
    <location>
        <begin position="20"/>
        <end position="38"/>
    </location>
</feature>
<evidence type="ECO:0000313" key="2">
    <source>
        <dbReference type="EMBL" id="KAK3341168.1"/>
    </source>
</evidence>